<dbReference type="Pfam" id="PF03547">
    <property type="entry name" value="Mem_trans"/>
    <property type="match status" value="1"/>
</dbReference>
<keyword evidence="4" id="KW-1003">Cell membrane</keyword>
<keyword evidence="10" id="KW-1185">Reference proteome</keyword>
<protein>
    <recommendedName>
        <fullName evidence="11">AEC family transporter</fullName>
    </recommendedName>
</protein>
<evidence type="ECO:0000256" key="2">
    <source>
        <dbReference type="ARBA" id="ARBA00010145"/>
    </source>
</evidence>
<dbReference type="PANTHER" id="PTHR36838:SF1">
    <property type="entry name" value="SLR1864 PROTEIN"/>
    <property type="match status" value="1"/>
</dbReference>
<dbReference type="Gene3D" id="1.20.1530.20">
    <property type="match status" value="1"/>
</dbReference>
<evidence type="ECO:0000256" key="7">
    <source>
        <dbReference type="ARBA" id="ARBA00023136"/>
    </source>
</evidence>
<evidence type="ECO:0000256" key="5">
    <source>
        <dbReference type="ARBA" id="ARBA00022692"/>
    </source>
</evidence>
<evidence type="ECO:0000313" key="9">
    <source>
        <dbReference type="EMBL" id="SNB68440.1"/>
    </source>
</evidence>
<reference evidence="10" key="1">
    <citation type="submission" date="2017-06" db="EMBL/GenBank/DDBJ databases">
        <authorList>
            <person name="Varghese N."/>
            <person name="Submissions S."/>
        </authorList>
    </citation>
    <scope>NUCLEOTIDE SEQUENCE [LARGE SCALE GENOMIC DNA]</scope>
    <source>
        <strain evidence="10">DSM 137</strain>
    </source>
</reference>
<feature type="transmembrane region" description="Helical" evidence="8">
    <location>
        <begin position="205"/>
        <end position="226"/>
    </location>
</feature>
<keyword evidence="5 8" id="KW-0812">Transmembrane</keyword>
<dbReference type="Proteomes" id="UP000198418">
    <property type="component" value="Unassembled WGS sequence"/>
</dbReference>
<dbReference type="InterPro" id="IPR038770">
    <property type="entry name" value="Na+/solute_symporter_sf"/>
</dbReference>
<evidence type="ECO:0000256" key="8">
    <source>
        <dbReference type="SAM" id="Phobius"/>
    </source>
</evidence>
<evidence type="ECO:0000256" key="4">
    <source>
        <dbReference type="ARBA" id="ARBA00022475"/>
    </source>
</evidence>
<feature type="transmembrane region" description="Helical" evidence="8">
    <location>
        <begin position="87"/>
        <end position="109"/>
    </location>
</feature>
<gene>
    <name evidence="9" type="ORF">SAMN06265338_10365</name>
</gene>
<dbReference type="RefSeq" id="WP_206605470.1">
    <property type="nucleotide sequence ID" value="NZ_FYDG01000003.1"/>
</dbReference>
<name>A0A212R8C0_RHOAC</name>
<dbReference type="GO" id="GO:0055085">
    <property type="term" value="P:transmembrane transport"/>
    <property type="evidence" value="ECO:0007669"/>
    <property type="project" value="InterPro"/>
</dbReference>
<feature type="transmembrane region" description="Helical" evidence="8">
    <location>
        <begin position="21"/>
        <end position="44"/>
    </location>
</feature>
<dbReference type="GO" id="GO:0005886">
    <property type="term" value="C:plasma membrane"/>
    <property type="evidence" value="ECO:0007669"/>
    <property type="project" value="UniProtKB-SubCell"/>
</dbReference>
<feature type="transmembrane region" description="Helical" evidence="8">
    <location>
        <begin position="263"/>
        <end position="280"/>
    </location>
</feature>
<evidence type="ECO:0000256" key="3">
    <source>
        <dbReference type="ARBA" id="ARBA00022448"/>
    </source>
</evidence>
<feature type="transmembrane region" description="Helical" evidence="8">
    <location>
        <begin position="238"/>
        <end position="257"/>
    </location>
</feature>
<evidence type="ECO:0000313" key="10">
    <source>
        <dbReference type="Proteomes" id="UP000198418"/>
    </source>
</evidence>
<feature type="transmembrane region" description="Helical" evidence="8">
    <location>
        <begin position="172"/>
        <end position="193"/>
    </location>
</feature>
<keyword evidence="6 8" id="KW-1133">Transmembrane helix</keyword>
<keyword evidence="7 8" id="KW-0472">Membrane</keyword>
<feature type="transmembrane region" description="Helical" evidence="8">
    <location>
        <begin position="292"/>
        <end position="313"/>
    </location>
</feature>
<evidence type="ECO:0008006" key="11">
    <source>
        <dbReference type="Google" id="ProtNLM"/>
    </source>
</evidence>
<evidence type="ECO:0000256" key="6">
    <source>
        <dbReference type="ARBA" id="ARBA00022989"/>
    </source>
</evidence>
<sequence length="314" mass="33616">MRRPKRQRAEKLLRQAETSGFALPLLDLLQIGAPVFIVTAIGYFWRLRALPFNQSFVTQFVALVGAPALTFVTLLNSHFALADIARMGGATLACLLLFAAVAAPALRLLGYDRRVYLPSLIFPNIGNMGLPICLYAFGERGLALAMIYFTITSIGQFTFGPAMARGRITLAALFRAPFLYAALAAVACSQAGIVAPDWVVKSLKLVGDVTIPLMLLGLGCALAEFGASAWPRQTAFSLARIGLGLFGGLVVSSAFGFNGAERGVLIVESAMPVAVFNYFFAREYGAHEEEVAGLVLISTALSYVLSPFILLIAL</sequence>
<feature type="transmembrane region" description="Helical" evidence="8">
    <location>
        <begin position="56"/>
        <end position="75"/>
    </location>
</feature>
<dbReference type="InterPro" id="IPR004776">
    <property type="entry name" value="Mem_transp_PIN-like"/>
</dbReference>
<dbReference type="EMBL" id="FYDG01000003">
    <property type="protein sequence ID" value="SNB68440.1"/>
    <property type="molecule type" value="Genomic_DNA"/>
</dbReference>
<dbReference type="AlphaFoldDB" id="A0A212R8C0"/>
<organism evidence="9 10">
    <name type="scientific">Rhodoblastus acidophilus</name>
    <name type="common">Rhodopseudomonas acidophila</name>
    <dbReference type="NCBI Taxonomy" id="1074"/>
    <lineage>
        <taxon>Bacteria</taxon>
        <taxon>Pseudomonadati</taxon>
        <taxon>Pseudomonadota</taxon>
        <taxon>Alphaproteobacteria</taxon>
        <taxon>Hyphomicrobiales</taxon>
        <taxon>Rhodoblastaceae</taxon>
        <taxon>Rhodoblastus</taxon>
    </lineage>
</organism>
<accession>A0A212R8C0</accession>
<proteinExistence type="inferred from homology"/>
<feature type="transmembrane region" description="Helical" evidence="8">
    <location>
        <begin position="129"/>
        <end position="151"/>
    </location>
</feature>
<keyword evidence="3" id="KW-0813">Transport</keyword>
<evidence type="ECO:0000256" key="1">
    <source>
        <dbReference type="ARBA" id="ARBA00004651"/>
    </source>
</evidence>
<comment type="similarity">
    <text evidence="2">Belongs to the auxin efflux carrier (TC 2.A.69) family.</text>
</comment>
<dbReference type="PANTHER" id="PTHR36838">
    <property type="entry name" value="AUXIN EFFLUX CARRIER FAMILY PROTEIN"/>
    <property type="match status" value="1"/>
</dbReference>
<comment type="subcellular location">
    <subcellularLocation>
        <location evidence="1">Cell membrane</location>
        <topology evidence="1">Multi-pass membrane protein</topology>
    </subcellularLocation>
</comment>